<name>A0A399EVA1_9DEIN</name>
<dbReference type="Gene3D" id="3.40.309.10">
    <property type="entry name" value="Aldehyde Dehydrogenase, Chain A, domain 2"/>
    <property type="match status" value="1"/>
</dbReference>
<dbReference type="CDD" id="cd07103">
    <property type="entry name" value="ALDH_F5_SSADH_GabD"/>
    <property type="match status" value="1"/>
</dbReference>
<evidence type="ECO:0000313" key="4">
    <source>
        <dbReference type="EMBL" id="RIH87565.1"/>
    </source>
</evidence>
<feature type="domain" description="Aldehyde dehydrogenase" evidence="3">
    <location>
        <begin position="18"/>
        <end position="473"/>
    </location>
</feature>
<evidence type="ECO:0000256" key="2">
    <source>
        <dbReference type="ARBA" id="ARBA00023002"/>
    </source>
</evidence>
<dbReference type="PANTHER" id="PTHR43353">
    <property type="entry name" value="SUCCINATE-SEMIALDEHYDE DEHYDROGENASE, MITOCHONDRIAL"/>
    <property type="match status" value="1"/>
</dbReference>
<evidence type="ECO:0000256" key="1">
    <source>
        <dbReference type="ARBA" id="ARBA00009986"/>
    </source>
</evidence>
<keyword evidence="2 4" id="KW-0560">Oxidoreductase</keyword>
<dbReference type="InterPro" id="IPR050740">
    <property type="entry name" value="Aldehyde_DH_Superfamily"/>
</dbReference>
<dbReference type="InterPro" id="IPR016163">
    <property type="entry name" value="Ald_DH_C"/>
</dbReference>
<evidence type="ECO:0000313" key="5">
    <source>
        <dbReference type="Proteomes" id="UP000265341"/>
    </source>
</evidence>
<accession>A0A399EVA1</accession>
<dbReference type="GO" id="GO:0102810">
    <property type="term" value="F:glutarate-semialdehyde dehydrogenase (NADP+) activity"/>
    <property type="evidence" value="ECO:0007669"/>
    <property type="project" value="UniProtKB-EC"/>
</dbReference>
<sequence length="481" mass="52376">MIKELPNQAYFADGWQTTGKTFTVTHPGDGRVVGEVADCGPAEARRAIEAALEAFETWKRTNPYARAEILERWNELLLAHEAELGRLMSLEMGKPITESRGEVKYSASFVKWYAQEAVRLHGERVLSRFDHKRGLVSYEPVGVVYAVTPWNFPTGMITRKAAPALAAGCAIIIKPAEQSPMSALYLARLWEEAGGPKGTLQVLPTSDPVAFSQPFFEDERVRKVTFTGSTEVGRVLYAQAAKTLKRVSLELGGHAPFLVFEDADLDKAARDVVLSKFRNAGQTCICTNRVFVQQSVLGPFTEAFAAATAALRLGDPLLPETQVGPVVDAQGLAKVKEHVEDALAKGAKAVVGGKVREGLYFEPTVLSGVRPDMKIMTEETFGPVAPVIPFESEEEALRLANDTPYGLAAYAWTNNLARAWRVAEGLQYGIVGINDPIPTAMAPQAPFGGMKNSGVGREGGWWGLEEYLEAKFISMSIADGR</sequence>
<dbReference type="Gene3D" id="3.40.605.10">
    <property type="entry name" value="Aldehyde Dehydrogenase, Chain A, domain 1"/>
    <property type="match status" value="1"/>
</dbReference>
<organism evidence="4 5">
    <name type="scientific">Calidithermus roseus</name>
    <dbReference type="NCBI Taxonomy" id="1644118"/>
    <lineage>
        <taxon>Bacteria</taxon>
        <taxon>Thermotogati</taxon>
        <taxon>Deinococcota</taxon>
        <taxon>Deinococci</taxon>
        <taxon>Thermales</taxon>
        <taxon>Thermaceae</taxon>
        <taxon>Calidithermus</taxon>
    </lineage>
</organism>
<dbReference type="FunFam" id="3.40.309.10:FF:000004">
    <property type="entry name" value="Succinate-semialdehyde dehydrogenase I"/>
    <property type="match status" value="1"/>
</dbReference>
<dbReference type="Pfam" id="PF00171">
    <property type="entry name" value="Aldedh"/>
    <property type="match status" value="1"/>
</dbReference>
<dbReference type="EC" id="1.2.1.20" evidence="4"/>
<dbReference type="FunFam" id="3.40.605.10:FF:000005">
    <property type="entry name" value="Succinate-semialdehyde dehydrogenase I"/>
    <property type="match status" value="1"/>
</dbReference>
<proteinExistence type="inferred from homology"/>
<dbReference type="InterPro" id="IPR016160">
    <property type="entry name" value="Ald_DH_CS_CYS"/>
</dbReference>
<dbReference type="SUPFAM" id="SSF53720">
    <property type="entry name" value="ALDH-like"/>
    <property type="match status" value="1"/>
</dbReference>
<dbReference type="InterPro" id="IPR016161">
    <property type="entry name" value="Ald_DH/histidinol_DH"/>
</dbReference>
<comment type="similarity">
    <text evidence="1">Belongs to the aldehyde dehydrogenase family.</text>
</comment>
<dbReference type="RefSeq" id="WP_119276611.1">
    <property type="nucleotide sequence ID" value="NZ_QWLA01000018.1"/>
</dbReference>
<dbReference type="InterPro" id="IPR015590">
    <property type="entry name" value="Aldehyde_DH_dom"/>
</dbReference>
<reference evidence="4 5" key="1">
    <citation type="submission" date="2018-08" db="EMBL/GenBank/DDBJ databases">
        <title>Meiothermus roseus NBRC 110900 genome sequencing project.</title>
        <authorList>
            <person name="Da Costa M.S."/>
            <person name="Albuquerque L."/>
            <person name="Raposo P."/>
            <person name="Froufe H.J.C."/>
            <person name="Barroso C.S."/>
            <person name="Egas C."/>
        </authorList>
    </citation>
    <scope>NUCLEOTIDE SEQUENCE [LARGE SCALE GENOMIC DNA]</scope>
    <source>
        <strain evidence="4 5">NBRC 110900</strain>
    </source>
</reference>
<dbReference type="InterPro" id="IPR016162">
    <property type="entry name" value="Ald_DH_N"/>
</dbReference>
<keyword evidence="5" id="KW-1185">Reference proteome</keyword>
<dbReference type="OrthoDB" id="33933at2"/>
<dbReference type="AlphaFoldDB" id="A0A399EVA1"/>
<dbReference type="PANTHER" id="PTHR43353:SF5">
    <property type="entry name" value="SUCCINATE-SEMIALDEHYDE DEHYDROGENASE, MITOCHONDRIAL"/>
    <property type="match status" value="1"/>
</dbReference>
<gene>
    <name evidence="4" type="primary">davD</name>
    <name evidence="4" type="ORF">Mrose_01274</name>
</gene>
<dbReference type="EMBL" id="QWLA01000018">
    <property type="protein sequence ID" value="RIH87565.1"/>
    <property type="molecule type" value="Genomic_DNA"/>
</dbReference>
<protein>
    <submittedName>
        <fullName evidence="4">Glutarate-semialdehyde dehydrogenase DavD</fullName>
        <ecNumber evidence="4">1.2.1.20</ecNumber>
    </submittedName>
</protein>
<dbReference type="Proteomes" id="UP000265341">
    <property type="component" value="Unassembled WGS sequence"/>
</dbReference>
<dbReference type="PROSITE" id="PS00070">
    <property type="entry name" value="ALDEHYDE_DEHYDR_CYS"/>
    <property type="match status" value="1"/>
</dbReference>
<comment type="caution">
    <text evidence="4">The sequence shown here is derived from an EMBL/GenBank/DDBJ whole genome shotgun (WGS) entry which is preliminary data.</text>
</comment>
<evidence type="ECO:0000259" key="3">
    <source>
        <dbReference type="Pfam" id="PF00171"/>
    </source>
</evidence>